<dbReference type="RefSeq" id="WP_163299633.1">
    <property type="nucleotide sequence ID" value="NZ_JAAGRR010000172.1"/>
</dbReference>
<evidence type="ECO:0000256" key="15">
    <source>
        <dbReference type="ARBA" id="ARBA00023146"/>
    </source>
</evidence>
<keyword evidence="22" id="KW-1185">Reference proteome</keyword>
<dbReference type="CDD" id="cd00672">
    <property type="entry name" value="CysRS_core"/>
    <property type="match status" value="1"/>
</dbReference>
<evidence type="ECO:0000256" key="1">
    <source>
        <dbReference type="ARBA" id="ARBA00001933"/>
    </source>
</evidence>
<reference evidence="21 22" key="1">
    <citation type="submission" date="2020-02" db="EMBL/GenBank/DDBJ databases">
        <title>Comparative genomics of sulfur disproportionating microorganisms.</title>
        <authorList>
            <person name="Ward L.M."/>
            <person name="Bertran E."/>
            <person name="Johnston D.T."/>
        </authorList>
    </citation>
    <scope>NUCLEOTIDE SEQUENCE [LARGE SCALE GENOMIC DNA]</scope>
    <source>
        <strain evidence="21 22">DSM 100025</strain>
    </source>
</reference>
<dbReference type="InterPro" id="IPR015803">
    <property type="entry name" value="Cys-tRNA-ligase"/>
</dbReference>
<dbReference type="InterPro" id="IPR014729">
    <property type="entry name" value="Rossmann-like_a/b/a_fold"/>
</dbReference>
<dbReference type="PANTHER" id="PTHR10890">
    <property type="entry name" value="CYSTEINYL-TRNA SYNTHETASE"/>
    <property type="match status" value="1"/>
</dbReference>
<dbReference type="InterPro" id="IPR001216">
    <property type="entry name" value="P-phosphate_BS"/>
</dbReference>
<dbReference type="InterPro" id="IPR005856">
    <property type="entry name" value="Cys_synth"/>
</dbReference>
<dbReference type="PANTHER" id="PTHR10890:SF3">
    <property type="entry name" value="CYSTEINE--TRNA LIGASE, CYTOPLASMIC"/>
    <property type="match status" value="1"/>
</dbReference>
<comment type="similarity">
    <text evidence="4">Belongs to the cysteine synthase/cystathionine beta-synthase family.</text>
</comment>
<feature type="domain" description="Cysteinyl-tRNA synthetase class Ia DALR" evidence="20">
    <location>
        <begin position="676"/>
        <end position="739"/>
    </location>
</feature>
<dbReference type="Proteomes" id="UP000469346">
    <property type="component" value="Unassembled WGS sequence"/>
</dbReference>
<evidence type="ECO:0000256" key="6">
    <source>
        <dbReference type="ARBA" id="ARBA00022490"/>
    </source>
</evidence>
<comment type="cofactor">
    <cofactor evidence="1 18">
        <name>pyridoxal 5'-phosphate</name>
        <dbReference type="ChEBI" id="CHEBI:597326"/>
    </cofactor>
</comment>
<comment type="subcellular location">
    <subcellularLocation>
        <location evidence="2 17">Cytoplasm</location>
    </subcellularLocation>
</comment>
<dbReference type="GO" id="GO:0004124">
    <property type="term" value="F:cysteine synthase activity"/>
    <property type="evidence" value="ECO:0007669"/>
    <property type="project" value="InterPro"/>
</dbReference>
<feature type="binding site" evidence="17">
    <location>
        <position position="559"/>
    </location>
    <ligand>
        <name>Zn(2+)</name>
        <dbReference type="ChEBI" id="CHEBI:29105"/>
    </ligand>
</feature>
<evidence type="ECO:0000256" key="5">
    <source>
        <dbReference type="ARBA" id="ARBA00011245"/>
    </source>
</evidence>
<dbReference type="FunFam" id="3.40.50.1100:FF:000003">
    <property type="entry name" value="Cystathionine beta-synthase"/>
    <property type="match status" value="1"/>
</dbReference>
<evidence type="ECO:0000256" key="4">
    <source>
        <dbReference type="ARBA" id="ARBA00007103"/>
    </source>
</evidence>
<evidence type="ECO:0000313" key="21">
    <source>
        <dbReference type="EMBL" id="NDY43437.1"/>
    </source>
</evidence>
<evidence type="ECO:0000256" key="17">
    <source>
        <dbReference type="HAMAP-Rule" id="MF_00041"/>
    </source>
</evidence>
<evidence type="ECO:0000259" key="20">
    <source>
        <dbReference type="SMART" id="SM00840"/>
    </source>
</evidence>
<organism evidence="21 22">
    <name type="scientific">Dissulfurirhabdus thermomarina</name>
    <dbReference type="NCBI Taxonomy" id="1765737"/>
    <lineage>
        <taxon>Bacteria</taxon>
        <taxon>Deltaproteobacteria</taxon>
        <taxon>Dissulfurirhabdaceae</taxon>
        <taxon>Dissulfurirhabdus</taxon>
    </lineage>
</organism>
<dbReference type="Pfam" id="PF01406">
    <property type="entry name" value="tRNA-synt_1e"/>
    <property type="match status" value="1"/>
</dbReference>
<dbReference type="PROSITE" id="PS00901">
    <property type="entry name" value="CYS_SYNTHASE"/>
    <property type="match status" value="1"/>
</dbReference>
<dbReference type="NCBIfam" id="TIGR01136">
    <property type="entry name" value="cysKM"/>
    <property type="match status" value="1"/>
</dbReference>
<dbReference type="EC" id="6.1.1.16" evidence="17"/>
<dbReference type="GO" id="GO:0006535">
    <property type="term" value="P:cysteine biosynthetic process from serine"/>
    <property type="evidence" value="ECO:0007669"/>
    <property type="project" value="InterPro"/>
</dbReference>
<evidence type="ECO:0000256" key="18">
    <source>
        <dbReference type="PIRSR" id="PIRSR605856-50"/>
    </source>
</evidence>
<dbReference type="SUPFAM" id="SSF53686">
    <property type="entry name" value="Tryptophan synthase beta subunit-like PLP-dependent enzymes"/>
    <property type="match status" value="1"/>
</dbReference>
<evidence type="ECO:0000256" key="3">
    <source>
        <dbReference type="ARBA" id="ARBA00005594"/>
    </source>
</evidence>
<evidence type="ECO:0000256" key="19">
    <source>
        <dbReference type="PIRSR" id="PIRSR605856-51"/>
    </source>
</evidence>
<protein>
    <recommendedName>
        <fullName evidence="17">Cysteine--tRNA ligase</fullName>
        <ecNumber evidence="17">6.1.1.16</ecNumber>
    </recommendedName>
    <alternativeName>
        <fullName evidence="17">Cysteinyl-tRNA synthetase</fullName>
        <shortName evidence="17">CysRS</shortName>
    </alternativeName>
</protein>
<dbReference type="PRINTS" id="PR00983">
    <property type="entry name" value="TRNASYNTHCYS"/>
</dbReference>
<dbReference type="AlphaFoldDB" id="A0A6N9TVI4"/>
<name>A0A6N9TVI4_DISTH</name>
<dbReference type="NCBIfam" id="TIGR00435">
    <property type="entry name" value="cysS"/>
    <property type="match status" value="1"/>
</dbReference>
<dbReference type="InterPro" id="IPR024909">
    <property type="entry name" value="Cys-tRNA/MSH_ligase"/>
</dbReference>
<keyword evidence="7 17" id="KW-0436">Ligase</keyword>
<keyword evidence="11 17" id="KW-0862">Zinc</keyword>
<comment type="similarity">
    <text evidence="3 17">Belongs to the class-I aminoacyl-tRNA synthetase family.</text>
</comment>
<dbReference type="GO" id="GO:0008270">
    <property type="term" value="F:zinc ion binding"/>
    <property type="evidence" value="ECO:0007669"/>
    <property type="project" value="UniProtKB-UniRule"/>
</dbReference>
<proteinExistence type="inferred from homology"/>
<feature type="binding site" evidence="17">
    <location>
        <position position="555"/>
    </location>
    <ligand>
        <name>Zn(2+)</name>
        <dbReference type="ChEBI" id="CHEBI:29105"/>
    </ligand>
</feature>
<dbReference type="Gene3D" id="3.40.50.620">
    <property type="entry name" value="HUPs"/>
    <property type="match status" value="1"/>
</dbReference>
<comment type="subunit">
    <text evidence="5 17">Monomer.</text>
</comment>
<dbReference type="CDD" id="cd01561">
    <property type="entry name" value="CBS_like"/>
    <property type="match status" value="1"/>
</dbReference>
<evidence type="ECO:0000256" key="7">
    <source>
        <dbReference type="ARBA" id="ARBA00022598"/>
    </source>
</evidence>
<evidence type="ECO:0000313" key="22">
    <source>
        <dbReference type="Proteomes" id="UP000469346"/>
    </source>
</evidence>
<evidence type="ECO:0000256" key="8">
    <source>
        <dbReference type="ARBA" id="ARBA00022679"/>
    </source>
</evidence>
<dbReference type="Pfam" id="PF09190">
    <property type="entry name" value="DALR_2"/>
    <property type="match status" value="1"/>
</dbReference>
<dbReference type="SUPFAM" id="SSF47323">
    <property type="entry name" value="Anticodon-binding domain of a subclass of class I aminoacyl-tRNA synthetases"/>
    <property type="match status" value="1"/>
</dbReference>
<dbReference type="GO" id="GO:0004817">
    <property type="term" value="F:cysteine-tRNA ligase activity"/>
    <property type="evidence" value="ECO:0007669"/>
    <property type="project" value="UniProtKB-UniRule"/>
</dbReference>
<dbReference type="InterPro" id="IPR009080">
    <property type="entry name" value="tRNAsynth_Ia_anticodon-bd"/>
</dbReference>
<dbReference type="EMBL" id="JAAGRR010000172">
    <property type="protein sequence ID" value="NDY43437.1"/>
    <property type="molecule type" value="Genomic_DNA"/>
</dbReference>
<feature type="binding site" evidence="17">
    <location>
        <position position="530"/>
    </location>
    <ligand>
        <name>Zn(2+)</name>
        <dbReference type="ChEBI" id="CHEBI:29105"/>
    </ligand>
</feature>
<dbReference type="Gene3D" id="1.20.120.1910">
    <property type="entry name" value="Cysteine-tRNA ligase, C-terminal anti-codon recognition domain"/>
    <property type="match status" value="1"/>
</dbReference>
<feature type="binding site" evidence="18">
    <location>
        <begin position="187"/>
        <end position="191"/>
    </location>
    <ligand>
        <name>pyridoxal 5'-phosphate</name>
        <dbReference type="ChEBI" id="CHEBI:597326"/>
    </ligand>
</feature>
<dbReference type="InterPro" id="IPR036052">
    <property type="entry name" value="TrpB-like_PALP_sf"/>
</dbReference>
<keyword evidence="15 17" id="KW-0030">Aminoacyl-tRNA synthetase</keyword>
<dbReference type="UniPathway" id="UPA00136">
    <property type="reaction ID" value="UER00200"/>
</dbReference>
<keyword evidence="8" id="KW-0808">Transferase</keyword>
<dbReference type="Pfam" id="PF00291">
    <property type="entry name" value="PALP"/>
    <property type="match status" value="1"/>
</dbReference>
<keyword evidence="16" id="KW-0028">Amino-acid biosynthesis</keyword>
<dbReference type="GO" id="GO:0005524">
    <property type="term" value="F:ATP binding"/>
    <property type="evidence" value="ECO:0007669"/>
    <property type="project" value="UniProtKB-UniRule"/>
</dbReference>
<gene>
    <name evidence="17" type="primary">cysS</name>
    <name evidence="21" type="ORF">G3N55_11365</name>
</gene>
<comment type="caution">
    <text evidence="21">The sequence shown here is derived from an EMBL/GenBank/DDBJ whole genome shotgun (WGS) entry which is preliminary data.</text>
</comment>
<evidence type="ECO:0000256" key="2">
    <source>
        <dbReference type="ARBA" id="ARBA00004496"/>
    </source>
</evidence>
<evidence type="ECO:0000256" key="14">
    <source>
        <dbReference type="ARBA" id="ARBA00022917"/>
    </source>
</evidence>
<keyword evidence="13 18" id="KW-0663">Pyridoxal phosphate</keyword>
<keyword evidence="16" id="KW-0198">Cysteine biosynthesis</keyword>
<evidence type="ECO:0000256" key="12">
    <source>
        <dbReference type="ARBA" id="ARBA00022840"/>
    </source>
</evidence>
<dbReference type="GO" id="GO:0005829">
    <property type="term" value="C:cytosol"/>
    <property type="evidence" value="ECO:0007669"/>
    <property type="project" value="TreeGrafter"/>
</dbReference>
<keyword evidence="6 17" id="KW-0963">Cytoplasm</keyword>
<dbReference type="InterPro" id="IPR015273">
    <property type="entry name" value="Cys-tRNA-synt_Ia_DALR"/>
</dbReference>
<dbReference type="InterPro" id="IPR001926">
    <property type="entry name" value="TrpB-like_PALP"/>
</dbReference>
<dbReference type="InterPro" id="IPR056411">
    <property type="entry name" value="CysS_C"/>
</dbReference>
<keyword evidence="10 17" id="KW-0547">Nucleotide-binding</keyword>
<comment type="caution">
    <text evidence="17">Lacks conserved residue(s) required for the propagation of feature annotation.</text>
</comment>
<evidence type="ECO:0000256" key="11">
    <source>
        <dbReference type="ARBA" id="ARBA00022833"/>
    </source>
</evidence>
<dbReference type="HAMAP" id="MF_00041">
    <property type="entry name" value="Cys_tRNA_synth"/>
    <property type="match status" value="1"/>
</dbReference>
<dbReference type="SUPFAM" id="SSF52374">
    <property type="entry name" value="Nucleotidylyl transferase"/>
    <property type="match status" value="1"/>
</dbReference>
<evidence type="ECO:0000256" key="10">
    <source>
        <dbReference type="ARBA" id="ARBA00022741"/>
    </source>
</evidence>
<accession>A0A6N9TVI4</accession>
<dbReference type="SMART" id="SM00840">
    <property type="entry name" value="DALR_2"/>
    <property type="match status" value="1"/>
</dbReference>
<evidence type="ECO:0000256" key="16">
    <source>
        <dbReference type="ARBA" id="ARBA00023192"/>
    </source>
</evidence>
<feature type="modified residue" description="N6-(pyridoxal phosphate)lysine" evidence="19">
    <location>
        <position position="52"/>
    </location>
</feature>
<keyword evidence="14 17" id="KW-0648">Protein biosynthesis</keyword>
<keyword evidence="12 17" id="KW-0067">ATP-binding</keyword>
<feature type="binding site" evidence="18">
    <location>
        <position position="268"/>
    </location>
    <ligand>
        <name>pyridoxal 5'-phosphate</name>
        <dbReference type="ChEBI" id="CHEBI:597326"/>
    </ligand>
</feature>
<feature type="binding site" evidence="17">
    <location>
        <position position="345"/>
    </location>
    <ligand>
        <name>Zn(2+)</name>
        <dbReference type="ChEBI" id="CHEBI:29105"/>
    </ligand>
</feature>
<dbReference type="GO" id="GO:0006423">
    <property type="term" value="P:cysteinyl-tRNA aminoacylation"/>
    <property type="evidence" value="ECO:0007669"/>
    <property type="project" value="UniProtKB-UniRule"/>
</dbReference>
<comment type="cofactor">
    <cofactor evidence="17">
        <name>Zn(2+)</name>
        <dbReference type="ChEBI" id="CHEBI:29105"/>
    </cofactor>
    <text evidence="17">Binds 1 zinc ion per subunit.</text>
</comment>
<evidence type="ECO:0000256" key="13">
    <source>
        <dbReference type="ARBA" id="ARBA00022898"/>
    </source>
</evidence>
<sequence>MANNGQTPPRPRGNILDQIGRTPLVPIRSLNPYPRVEILAKLESFNPGGSIKDRIALGMIEGAEARGELTRGKVILEASSGNTGIGLALVAAVKGYRCCIAMSEAASIERRKIMRAYGAEILLTPARLGTDGAIEEVYRLARRHPDRYFCTDQFNNPDNWRTHYEHTAMEIWEQTGGRLDAVVATMGTTGTLMGLARRFRELDPSIRVVGMEPYLGHRLQGLKNMKESYRPGIFDKRLPDEILHVADEEALEMTRRLAREEGIFAGMSSGAALAAALRVAARMESGRVVVIFPDGGERYLSTDLFHYPEEDEEARPGALHLTNTLTRRKEIFEPLEAGKVRIYSCGPTAYEFAHLGLCRRVVVADLLRRVLEAQGYEVRHVMNITDVDDKTIRAALDQGRTLEELTDHYAAAFLEDVRSLGVRTAEAYPRASRHVPDMVRLAQRLVEAGYAYEKHGSIYFDISKLPNYGRLSRVDLSRIRLGATVDLDDYEKDSPVDFTLFKRVTLEELKNGIGYETPWGQVRPGWHIECAAMSMKELGDFFDIHTSGCDLVFPHHENEIAMAVALTGQPLARYWLHSELVLADGKKMSRSAGNVVTLRDLLDEGYTGRQVRFFLLRTHYRKPLNFSRRFLDEAARALDRLDQFTGEVRCLAEAGADEGGDPRPEVIEAVAGMEHGFSRAVNDDLNVSRALAHLYGLVRRLQPLVAGRRLSAPDARAVVEGLARVDAVLGFLDVDHASAPVDPEILALLEEREAARARKEWQRADELRGRLLALGVEVMDTPRGQRWRWTVRRPGRPA</sequence>
<dbReference type="Pfam" id="PF23493">
    <property type="entry name" value="CysS_C"/>
    <property type="match status" value="1"/>
</dbReference>
<evidence type="ECO:0000256" key="9">
    <source>
        <dbReference type="ARBA" id="ARBA00022723"/>
    </source>
</evidence>
<dbReference type="InterPro" id="IPR032678">
    <property type="entry name" value="tRNA-synt_1_cat_dom"/>
</dbReference>
<keyword evidence="9 17" id="KW-0479">Metal-binding</keyword>
<feature type="binding site" evidence="18">
    <location>
        <position position="82"/>
    </location>
    <ligand>
        <name>pyridoxal 5'-phosphate</name>
        <dbReference type="ChEBI" id="CHEBI:597326"/>
    </ligand>
</feature>
<dbReference type="Gene3D" id="3.40.50.1100">
    <property type="match status" value="2"/>
</dbReference>
<comment type="catalytic activity">
    <reaction evidence="17">
        <text>tRNA(Cys) + L-cysteine + ATP = L-cysteinyl-tRNA(Cys) + AMP + diphosphate</text>
        <dbReference type="Rhea" id="RHEA:17773"/>
        <dbReference type="Rhea" id="RHEA-COMP:9661"/>
        <dbReference type="Rhea" id="RHEA-COMP:9679"/>
        <dbReference type="ChEBI" id="CHEBI:30616"/>
        <dbReference type="ChEBI" id="CHEBI:33019"/>
        <dbReference type="ChEBI" id="CHEBI:35235"/>
        <dbReference type="ChEBI" id="CHEBI:78442"/>
        <dbReference type="ChEBI" id="CHEBI:78517"/>
        <dbReference type="ChEBI" id="CHEBI:456215"/>
        <dbReference type="EC" id="6.1.1.16"/>
    </reaction>
</comment>